<dbReference type="Proteomes" id="UP001159363">
    <property type="component" value="Chromosome 14"/>
</dbReference>
<dbReference type="EMBL" id="JARBHB010000015">
    <property type="protein sequence ID" value="KAJ8867988.1"/>
    <property type="molecule type" value="Genomic_DNA"/>
</dbReference>
<accession>A0ABQ9G968</accession>
<reference evidence="1 2" key="1">
    <citation type="submission" date="2023-02" db="EMBL/GenBank/DDBJ databases">
        <title>LHISI_Scaffold_Assembly.</title>
        <authorList>
            <person name="Stuart O.P."/>
            <person name="Cleave R."/>
            <person name="Magrath M.J.L."/>
            <person name="Mikheyev A.S."/>
        </authorList>
    </citation>
    <scope>NUCLEOTIDE SEQUENCE [LARGE SCALE GENOMIC DNA]</scope>
    <source>
        <strain evidence="1">Daus_M_001</strain>
        <tissue evidence="1">Leg muscle</tissue>
    </source>
</reference>
<proteinExistence type="predicted"/>
<evidence type="ECO:0000313" key="2">
    <source>
        <dbReference type="Proteomes" id="UP001159363"/>
    </source>
</evidence>
<name>A0ABQ9G968_9NEOP</name>
<sequence length="105" mass="12452">MSLPSWSRECFNAILACNIMTRQCTHLQVQETRVTLIRCPHQSAVRYTLVLRMLLCSLWHICHEELHFHPYKIQNVQQFTYTPKDRISSVTWRNVLPMMVDTCMA</sequence>
<keyword evidence="2" id="KW-1185">Reference proteome</keyword>
<evidence type="ECO:0000313" key="1">
    <source>
        <dbReference type="EMBL" id="KAJ8867988.1"/>
    </source>
</evidence>
<gene>
    <name evidence="1" type="ORF">PR048_031797</name>
</gene>
<organism evidence="1 2">
    <name type="scientific">Dryococelus australis</name>
    <dbReference type="NCBI Taxonomy" id="614101"/>
    <lineage>
        <taxon>Eukaryota</taxon>
        <taxon>Metazoa</taxon>
        <taxon>Ecdysozoa</taxon>
        <taxon>Arthropoda</taxon>
        <taxon>Hexapoda</taxon>
        <taxon>Insecta</taxon>
        <taxon>Pterygota</taxon>
        <taxon>Neoptera</taxon>
        <taxon>Polyneoptera</taxon>
        <taxon>Phasmatodea</taxon>
        <taxon>Verophasmatodea</taxon>
        <taxon>Anareolatae</taxon>
        <taxon>Phasmatidae</taxon>
        <taxon>Eurycanthinae</taxon>
        <taxon>Dryococelus</taxon>
    </lineage>
</organism>
<comment type="caution">
    <text evidence="1">The sequence shown here is derived from an EMBL/GenBank/DDBJ whole genome shotgun (WGS) entry which is preliminary data.</text>
</comment>
<protein>
    <submittedName>
        <fullName evidence="1">Uncharacterized protein</fullName>
    </submittedName>
</protein>